<accession>R0LB49</accession>
<dbReference type="Proteomes" id="UP000296049">
    <property type="component" value="Unassembled WGS sequence"/>
</dbReference>
<dbReference type="EMBL" id="KB743670">
    <property type="protein sequence ID" value="EOA97497.1"/>
    <property type="molecule type" value="Genomic_DNA"/>
</dbReference>
<gene>
    <name evidence="1" type="ORF">Anapl_12549</name>
</gene>
<reference evidence="2" key="1">
    <citation type="journal article" date="2013" name="Nat. Genet.">
        <title>The duck genome and transcriptome provide insight into an avian influenza virus reservoir species.</title>
        <authorList>
            <person name="Huang Y."/>
            <person name="Li Y."/>
            <person name="Burt D.W."/>
            <person name="Chen H."/>
            <person name="Zhang Y."/>
            <person name="Qian W."/>
            <person name="Kim H."/>
            <person name="Gan S."/>
            <person name="Zhao Y."/>
            <person name="Li J."/>
            <person name="Yi K."/>
            <person name="Feng H."/>
            <person name="Zhu P."/>
            <person name="Li B."/>
            <person name="Liu Q."/>
            <person name="Fairley S."/>
            <person name="Magor K.E."/>
            <person name="Du Z."/>
            <person name="Hu X."/>
            <person name="Goodman L."/>
            <person name="Tafer H."/>
            <person name="Vignal A."/>
            <person name="Lee T."/>
            <person name="Kim K.W."/>
            <person name="Sheng Z."/>
            <person name="An Y."/>
            <person name="Searle S."/>
            <person name="Herrero J."/>
            <person name="Groenen M.A."/>
            <person name="Crooijmans R.P."/>
            <person name="Faraut T."/>
            <person name="Cai Q."/>
            <person name="Webster R.G."/>
            <person name="Aldridge J.R."/>
            <person name="Warren W.C."/>
            <person name="Bartschat S."/>
            <person name="Kehr S."/>
            <person name="Marz M."/>
            <person name="Stadler P.F."/>
            <person name="Smith J."/>
            <person name="Kraus R.H."/>
            <person name="Zhao Y."/>
            <person name="Ren L."/>
            <person name="Fei J."/>
            <person name="Morisson M."/>
            <person name="Kaiser P."/>
            <person name="Griffin D.K."/>
            <person name="Rao M."/>
            <person name="Pitel F."/>
            <person name="Wang J."/>
            <person name="Li N."/>
        </authorList>
    </citation>
    <scope>NUCLEOTIDE SEQUENCE [LARGE SCALE GENOMIC DNA]</scope>
</reference>
<dbReference type="AlphaFoldDB" id="R0LB49"/>
<name>R0LB49_ANAPL</name>
<keyword evidence="2" id="KW-1185">Reference proteome</keyword>
<evidence type="ECO:0000313" key="2">
    <source>
        <dbReference type="Proteomes" id="UP000296049"/>
    </source>
</evidence>
<evidence type="ECO:0000313" key="1">
    <source>
        <dbReference type="EMBL" id="EOA97497.1"/>
    </source>
</evidence>
<proteinExistence type="predicted"/>
<protein>
    <submittedName>
        <fullName evidence="1">Uncharacterized protein</fullName>
    </submittedName>
</protein>
<sequence length="303" mass="34521">MTIQFSSCAEIQKGFHRSSSCYKRNMNLLVLKNSCLHECQYLTEVTSGQAVPSTHRHTDIPVMVQSKICGSLPANCKDKNSWRCKRPWHVYIPLNPLHHMGHGGAGCLHFKERQRDFDVADTNLLAWSYARVKLKPTQCLINPQIRPSWLFAVFQPINRLSGMTVQEDHYSLTRIKLDELSSTSNVTFVPPEVSVNAVLTTFSTGNTKQLSAKLLAFSSRREYTHQNALQLYTWRYLLISSGFSVIKRLATVFATFQFENEYVDNDINVQLENMKVKMERVSVYVAGGTVYVLMLCEEPEGSK</sequence>
<organism evidence="1 2">
    <name type="scientific">Anas platyrhynchos</name>
    <name type="common">Mallard</name>
    <name type="synonym">Anas boschas</name>
    <dbReference type="NCBI Taxonomy" id="8839"/>
    <lineage>
        <taxon>Eukaryota</taxon>
        <taxon>Metazoa</taxon>
        <taxon>Chordata</taxon>
        <taxon>Craniata</taxon>
        <taxon>Vertebrata</taxon>
        <taxon>Euteleostomi</taxon>
        <taxon>Archelosauria</taxon>
        <taxon>Archosauria</taxon>
        <taxon>Dinosauria</taxon>
        <taxon>Saurischia</taxon>
        <taxon>Theropoda</taxon>
        <taxon>Coelurosauria</taxon>
        <taxon>Aves</taxon>
        <taxon>Neognathae</taxon>
        <taxon>Galloanserae</taxon>
        <taxon>Anseriformes</taxon>
        <taxon>Anatidae</taxon>
        <taxon>Anatinae</taxon>
        <taxon>Anas</taxon>
    </lineage>
</organism>